<name>E6QPR6_9ZZZZ</name>
<dbReference type="EMBL" id="CABR01000016">
    <property type="protein sequence ID" value="CBI09237.1"/>
    <property type="molecule type" value="Genomic_DNA"/>
</dbReference>
<sequence length="89" mass="10313">MWQQSKAELELWMPIRSTATALTQLLSLKLWGSFPLAEIAPWRKELRIKFIGLRVRDAFNLQREVGKFRDAFPRPGSVFAVLRCPASRL</sequence>
<protein>
    <submittedName>
        <fullName evidence="1">Uncharacterized protein</fullName>
    </submittedName>
</protein>
<evidence type="ECO:0000313" key="1">
    <source>
        <dbReference type="EMBL" id="CBI09237.1"/>
    </source>
</evidence>
<gene>
    <name evidence="1" type="ORF">CARN7_2903</name>
</gene>
<proteinExistence type="predicted"/>
<organism evidence="1">
    <name type="scientific">mine drainage metagenome</name>
    <dbReference type="NCBI Taxonomy" id="410659"/>
    <lineage>
        <taxon>unclassified sequences</taxon>
        <taxon>metagenomes</taxon>
        <taxon>ecological metagenomes</taxon>
    </lineage>
</organism>
<dbReference type="AlphaFoldDB" id="E6QPR6"/>
<comment type="caution">
    <text evidence="1">The sequence shown here is derived from an EMBL/GenBank/DDBJ whole genome shotgun (WGS) entry which is preliminary data.</text>
</comment>
<reference evidence="1" key="1">
    <citation type="submission" date="2009-10" db="EMBL/GenBank/DDBJ databases">
        <title>Diversity of trophic interactions inside an arsenic-rich microbial ecosystem.</title>
        <authorList>
            <person name="Bertin P.N."/>
            <person name="Heinrich-Salmeron A."/>
            <person name="Pelletier E."/>
            <person name="Goulhen-Chollet F."/>
            <person name="Arsene-Ploetze F."/>
            <person name="Gallien S."/>
            <person name="Calteau A."/>
            <person name="Vallenet D."/>
            <person name="Casiot C."/>
            <person name="Chane-Woon-Ming B."/>
            <person name="Giloteaux L."/>
            <person name="Barakat M."/>
            <person name="Bonnefoy V."/>
            <person name="Bruneel O."/>
            <person name="Chandler M."/>
            <person name="Cleiss J."/>
            <person name="Duran R."/>
            <person name="Elbaz-Poulichet F."/>
            <person name="Fonknechten N."/>
            <person name="Lauga B."/>
            <person name="Mornico D."/>
            <person name="Ortet P."/>
            <person name="Schaeffer C."/>
            <person name="Siguier P."/>
            <person name="Alexander Thil Smith A."/>
            <person name="Van Dorsselaer A."/>
            <person name="Weissenbach J."/>
            <person name="Medigue C."/>
            <person name="Le Paslier D."/>
        </authorList>
    </citation>
    <scope>NUCLEOTIDE SEQUENCE</scope>
</reference>
<accession>E6QPR6</accession>